<feature type="region of interest" description="Disordered" evidence="1">
    <location>
        <begin position="1"/>
        <end position="52"/>
    </location>
</feature>
<feature type="compositionally biased region" description="Basic and acidic residues" evidence="1">
    <location>
        <begin position="30"/>
        <end position="42"/>
    </location>
</feature>
<keyword evidence="3" id="KW-1185">Reference proteome</keyword>
<evidence type="ECO:0000313" key="2">
    <source>
        <dbReference type="EMBL" id="KAI2653647.1"/>
    </source>
</evidence>
<organism evidence="2 3">
    <name type="scientific">Labeo rohita</name>
    <name type="common">Indian major carp</name>
    <name type="synonym">Cyprinus rohita</name>
    <dbReference type="NCBI Taxonomy" id="84645"/>
    <lineage>
        <taxon>Eukaryota</taxon>
        <taxon>Metazoa</taxon>
        <taxon>Chordata</taxon>
        <taxon>Craniata</taxon>
        <taxon>Vertebrata</taxon>
        <taxon>Euteleostomi</taxon>
        <taxon>Actinopterygii</taxon>
        <taxon>Neopterygii</taxon>
        <taxon>Teleostei</taxon>
        <taxon>Ostariophysi</taxon>
        <taxon>Cypriniformes</taxon>
        <taxon>Cyprinidae</taxon>
        <taxon>Labeoninae</taxon>
        <taxon>Labeonini</taxon>
        <taxon>Labeo</taxon>
    </lineage>
</organism>
<gene>
    <name evidence="2" type="ORF">H4Q32_013962</name>
</gene>
<reference evidence="2 3" key="1">
    <citation type="submission" date="2022-01" db="EMBL/GenBank/DDBJ databases">
        <title>A high-quality chromosome-level genome assembly of rohu carp, Labeo rohita.</title>
        <authorList>
            <person name="Arick M.A. II"/>
            <person name="Hsu C.-Y."/>
            <person name="Magbanua Z."/>
            <person name="Pechanova O."/>
            <person name="Grover C."/>
            <person name="Miller E."/>
            <person name="Thrash A."/>
            <person name="Ezzel L."/>
            <person name="Alam S."/>
            <person name="Benzie J."/>
            <person name="Hamilton M."/>
            <person name="Karsi A."/>
            <person name="Lawrence M.L."/>
            <person name="Peterson D.G."/>
        </authorList>
    </citation>
    <scope>NUCLEOTIDE SEQUENCE [LARGE SCALE GENOMIC DNA]</scope>
    <source>
        <strain evidence="3">BAU-BD-2019</strain>
        <tissue evidence="2">Blood</tissue>
    </source>
</reference>
<feature type="compositionally biased region" description="Low complexity" evidence="1">
    <location>
        <begin position="95"/>
        <end position="117"/>
    </location>
</feature>
<evidence type="ECO:0000313" key="3">
    <source>
        <dbReference type="Proteomes" id="UP000830375"/>
    </source>
</evidence>
<dbReference type="EMBL" id="JACTAM010000018">
    <property type="protein sequence ID" value="KAI2653647.1"/>
    <property type="molecule type" value="Genomic_DNA"/>
</dbReference>
<feature type="compositionally biased region" description="Pro residues" evidence="1">
    <location>
        <begin position="176"/>
        <end position="199"/>
    </location>
</feature>
<evidence type="ECO:0000256" key="1">
    <source>
        <dbReference type="SAM" id="MobiDB-lite"/>
    </source>
</evidence>
<name>A0ABQ8LSM4_LABRO</name>
<feature type="region of interest" description="Disordered" evidence="1">
    <location>
        <begin position="88"/>
        <end position="117"/>
    </location>
</feature>
<comment type="caution">
    <text evidence="2">The sequence shown here is derived from an EMBL/GenBank/DDBJ whole genome shotgun (WGS) entry which is preliminary data.</text>
</comment>
<proteinExistence type="predicted"/>
<sequence>MFDPEVRQPSPHFTEHKPEPSTIYESSQEGAKELRITPEPEPHVTSNPELSIGPEPTMEIIIIYVILPVLEIVIWCVWAAQTIPESPDVTKSQISTHPHSPASSPALPPLLTVSPSTHPQPTICAVGSPGVCQSPSVSWLEDPLSLPPASESQTPPQPAPPWSSVAPIPLRASRSLPPPRSPEPVSPSAPPGSLVPPASPWSVVDHLRPRVSTPPATPRPFGSVRLLLPSGSALVLHILSITLAHRLSILATGSTLTCSAAVGLPPGFISPSSTMASPSTGSNPGWGLGPARLFLLSPVFFLVPPSI</sequence>
<dbReference type="Proteomes" id="UP000830375">
    <property type="component" value="Unassembled WGS sequence"/>
</dbReference>
<accession>A0ABQ8LSM4</accession>
<protein>
    <submittedName>
        <fullName evidence="2">Uncharacterized protein</fullName>
    </submittedName>
</protein>
<feature type="region of interest" description="Disordered" evidence="1">
    <location>
        <begin position="142"/>
        <end position="200"/>
    </location>
</feature>